<dbReference type="InterPro" id="IPR036412">
    <property type="entry name" value="HAD-like_sf"/>
</dbReference>
<evidence type="ECO:0000313" key="12">
    <source>
        <dbReference type="EMBL" id="MEJ1089944.1"/>
    </source>
</evidence>
<evidence type="ECO:0000313" key="13">
    <source>
        <dbReference type="Proteomes" id="UP001371224"/>
    </source>
</evidence>
<dbReference type="RefSeq" id="WP_337333585.1">
    <property type="nucleotide sequence ID" value="NZ_JBBDGM010000021.1"/>
</dbReference>
<feature type="domain" description="HMA" evidence="11">
    <location>
        <begin position="12"/>
        <end position="76"/>
    </location>
</feature>
<feature type="transmembrane region" description="Helical" evidence="10">
    <location>
        <begin position="722"/>
        <end position="740"/>
    </location>
</feature>
<dbReference type="SUPFAM" id="SSF81653">
    <property type="entry name" value="Calcium ATPase, transduction domain A"/>
    <property type="match status" value="1"/>
</dbReference>
<evidence type="ECO:0000256" key="6">
    <source>
        <dbReference type="ARBA" id="ARBA00022840"/>
    </source>
</evidence>
<dbReference type="SFLD" id="SFLDF00027">
    <property type="entry name" value="p-type_atpase"/>
    <property type="match status" value="1"/>
</dbReference>
<evidence type="ECO:0000256" key="8">
    <source>
        <dbReference type="ARBA" id="ARBA00022989"/>
    </source>
</evidence>
<feature type="transmembrane region" description="Helical" evidence="10">
    <location>
        <begin position="128"/>
        <end position="146"/>
    </location>
</feature>
<dbReference type="PRINTS" id="PR00120">
    <property type="entry name" value="HATPASE"/>
</dbReference>
<keyword evidence="10" id="KW-1003">Cell membrane</keyword>
<dbReference type="InterPro" id="IPR023299">
    <property type="entry name" value="ATPase_P-typ_cyto_dom_N"/>
</dbReference>
<dbReference type="PANTHER" id="PTHR43520:SF8">
    <property type="entry name" value="P-TYPE CU(+) TRANSPORTER"/>
    <property type="match status" value="1"/>
</dbReference>
<dbReference type="InterPro" id="IPR001757">
    <property type="entry name" value="P_typ_ATPase"/>
</dbReference>
<feature type="transmembrane region" description="Helical" evidence="10">
    <location>
        <begin position="359"/>
        <end position="381"/>
    </location>
</feature>
<dbReference type="PANTHER" id="PTHR43520">
    <property type="entry name" value="ATP7, ISOFORM B"/>
    <property type="match status" value="1"/>
</dbReference>
<dbReference type="SUPFAM" id="SSF81665">
    <property type="entry name" value="Calcium ATPase, transmembrane domain M"/>
    <property type="match status" value="1"/>
</dbReference>
<dbReference type="NCBIfam" id="TIGR01494">
    <property type="entry name" value="ATPase_P-type"/>
    <property type="match status" value="1"/>
</dbReference>
<name>A0ABU8LGJ1_9MICO</name>
<dbReference type="InterPro" id="IPR059000">
    <property type="entry name" value="ATPase_P-type_domA"/>
</dbReference>
<keyword evidence="8 10" id="KW-1133">Transmembrane helix</keyword>
<organism evidence="12 13">
    <name type="scientific">Microbacterium bandirmense</name>
    <dbReference type="NCBI Taxonomy" id="3122050"/>
    <lineage>
        <taxon>Bacteria</taxon>
        <taxon>Bacillati</taxon>
        <taxon>Actinomycetota</taxon>
        <taxon>Actinomycetes</taxon>
        <taxon>Micrococcales</taxon>
        <taxon>Microbacteriaceae</taxon>
        <taxon>Microbacterium</taxon>
    </lineage>
</organism>
<dbReference type="Gene3D" id="3.30.70.100">
    <property type="match status" value="1"/>
</dbReference>
<dbReference type="Pfam" id="PF00702">
    <property type="entry name" value="Hydrolase"/>
    <property type="match status" value="1"/>
</dbReference>
<comment type="subcellular location">
    <subcellularLocation>
        <location evidence="1">Cell membrane</location>
        <topology evidence="1">Multi-pass membrane protein</topology>
    </subcellularLocation>
</comment>
<dbReference type="Pfam" id="PF00122">
    <property type="entry name" value="E1-E2_ATPase"/>
    <property type="match status" value="1"/>
</dbReference>
<dbReference type="PROSITE" id="PS01047">
    <property type="entry name" value="HMA_1"/>
    <property type="match status" value="1"/>
</dbReference>
<dbReference type="InterPro" id="IPR018303">
    <property type="entry name" value="ATPase_P-typ_P_site"/>
</dbReference>
<dbReference type="InterPro" id="IPR023298">
    <property type="entry name" value="ATPase_P-typ_TM_dom_sf"/>
</dbReference>
<reference evidence="12 13" key="1">
    <citation type="submission" date="2024-02" db="EMBL/GenBank/DDBJ databases">
        <authorList>
            <person name="Saticioglu I.B."/>
        </authorList>
    </citation>
    <scope>NUCLEOTIDE SEQUENCE [LARGE SCALE GENOMIC DNA]</scope>
    <source>
        <strain evidence="12 13">Mu-80</strain>
    </source>
</reference>
<protein>
    <submittedName>
        <fullName evidence="12">Heavy metal translocating P-type ATPase</fullName>
    </submittedName>
</protein>
<dbReference type="InterPro" id="IPR036163">
    <property type="entry name" value="HMA_dom_sf"/>
</dbReference>
<feature type="transmembrane region" description="Helical" evidence="10">
    <location>
        <begin position="387"/>
        <end position="408"/>
    </location>
</feature>
<dbReference type="SFLD" id="SFLDG00002">
    <property type="entry name" value="C1.7:_P-type_atpase_like"/>
    <property type="match status" value="1"/>
</dbReference>
<feature type="transmembrane region" description="Helical" evidence="10">
    <location>
        <begin position="699"/>
        <end position="716"/>
    </location>
</feature>
<keyword evidence="3 10" id="KW-0812">Transmembrane</keyword>
<dbReference type="NCBIfam" id="TIGR01525">
    <property type="entry name" value="ATPase-IB_hvy"/>
    <property type="match status" value="1"/>
</dbReference>
<evidence type="ECO:0000256" key="3">
    <source>
        <dbReference type="ARBA" id="ARBA00022692"/>
    </source>
</evidence>
<dbReference type="PROSITE" id="PS01229">
    <property type="entry name" value="COF_2"/>
    <property type="match status" value="1"/>
</dbReference>
<sequence>MTLAPTAAPATEALELDVSGMTCAACAGRVERALNKLDGVTATVNYATERAVITGLPLTEAPRAIQQVENAGYGAHVREGADDTWSARATENRVTSLRRRLVLAALLTVPLMDLTIVLALVPGWRFPGWEWVCVLLALPIVSWAAWPFHRATLRNLRHGMVSMDTLVSLGIAASFGWAVATLLFGLGDDQGGYWLGFGLTPAGANSIYLDVAAGMTTFQLAGRYFETRSRRKAGDVLGALNALAATHVRVLRDGVEAIEPAGTLRTGDVFIVLPGETIPADGIVRGGTAAVDASMMTGEPLPAAVAAGDDVTGGTISTDGRLEITATAVGAHTRLAQMAALTDQAQARKARVQTLVDRVVTWFVPVVIVLAVIVATAWALAGTPLQQAFGIGISVLIIACPCALGLATPTALMVGIGRAASLGILIKGHDALEASGRVDTVVLDKTGTLTTGRMSVESATAYGVPEHELWRIAASVERGSEHAIARAIENAATRHVTDLLPLETFTALPGLGAEADIAAARVLIGNAELLRTRGIDITRADTDLGAAAENGRTVVLVARDGELIGAFQLADTLKPYAAETITALRSQGLHTVLLTGDSPAAGRQIADTLSIDQVHAGVMPTAKADVIRDLQAQGRRVAMVGDGINDATALATADLGLALVAGTDIALKAADIILVREDLLVVPDALTISRRTLRTIRTNLIWAFGYNVAAIPIAAAGLLNPLIAAAAMSLSSVLVVYNSLRIQRVQGSGRGEHSAASTQPRRG</sequence>
<dbReference type="InterPro" id="IPR006121">
    <property type="entry name" value="HMA_dom"/>
</dbReference>
<dbReference type="SUPFAM" id="SSF55008">
    <property type="entry name" value="HMA, heavy metal-associated domain"/>
    <property type="match status" value="1"/>
</dbReference>
<comment type="caution">
    <text evidence="12">The sequence shown here is derived from an EMBL/GenBank/DDBJ whole genome shotgun (WGS) entry which is preliminary data.</text>
</comment>
<dbReference type="PRINTS" id="PR00119">
    <property type="entry name" value="CATATPASE"/>
</dbReference>
<dbReference type="SUPFAM" id="SSF56784">
    <property type="entry name" value="HAD-like"/>
    <property type="match status" value="1"/>
</dbReference>
<evidence type="ECO:0000259" key="11">
    <source>
        <dbReference type="PROSITE" id="PS50846"/>
    </source>
</evidence>
<dbReference type="PROSITE" id="PS00154">
    <property type="entry name" value="ATPASE_E1_E2"/>
    <property type="match status" value="1"/>
</dbReference>
<feature type="transmembrane region" description="Helical" evidence="10">
    <location>
        <begin position="166"/>
        <end position="187"/>
    </location>
</feature>
<accession>A0ABU8LGJ1</accession>
<dbReference type="Gene3D" id="3.40.1110.10">
    <property type="entry name" value="Calcium-transporting ATPase, cytoplasmic domain N"/>
    <property type="match status" value="1"/>
</dbReference>
<evidence type="ECO:0000256" key="9">
    <source>
        <dbReference type="ARBA" id="ARBA00023136"/>
    </source>
</evidence>
<keyword evidence="9 10" id="KW-0472">Membrane</keyword>
<feature type="transmembrane region" description="Helical" evidence="10">
    <location>
        <begin position="207"/>
        <end position="225"/>
    </location>
</feature>
<dbReference type="NCBIfam" id="TIGR01511">
    <property type="entry name" value="ATPase-IB1_Cu"/>
    <property type="match status" value="1"/>
</dbReference>
<dbReference type="Pfam" id="PF00403">
    <property type="entry name" value="HMA"/>
    <property type="match status" value="1"/>
</dbReference>
<comment type="similarity">
    <text evidence="2 10">Belongs to the cation transport ATPase (P-type) (TC 3.A.3) family. Type IB subfamily.</text>
</comment>
<dbReference type="CDD" id="cd02094">
    <property type="entry name" value="P-type_ATPase_Cu-like"/>
    <property type="match status" value="1"/>
</dbReference>
<evidence type="ECO:0000256" key="1">
    <source>
        <dbReference type="ARBA" id="ARBA00004651"/>
    </source>
</evidence>
<keyword evidence="13" id="KW-1185">Reference proteome</keyword>
<dbReference type="EMBL" id="JBBDGM010000021">
    <property type="protein sequence ID" value="MEJ1089944.1"/>
    <property type="molecule type" value="Genomic_DNA"/>
</dbReference>
<dbReference type="SFLD" id="SFLDS00003">
    <property type="entry name" value="Haloacid_Dehalogenase"/>
    <property type="match status" value="1"/>
</dbReference>
<evidence type="ECO:0000256" key="10">
    <source>
        <dbReference type="RuleBase" id="RU362081"/>
    </source>
</evidence>
<gene>
    <name evidence="12" type="ORF">WDU99_16625</name>
</gene>
<dbReference type="InterPro" id="IPR017969">
    <property type="entry name" value="Heavy-metal-associated_CS"/>
</dbReference>
<keyword evidence="5 10" id="KW-0547">Nucleotide-binding</keyword>
<evidence type="ECO:0000256" key="2">
    <source>
        <dbReference type="ARBA" id="ARBA00006024"/>
    </source>
</evidence>
<keyword evidence="7" id="KW-1278">Translocase</keyword>
<dbReference type="Gene3D" id="2.70.150.10">
    <property type="entry name" value="Calcium-transporting ATPase, cytoplasmic transduction domain A"/>
    <property type="match status" value="1"/>
</dbReference>
<dbReference type="Proteomes" id="UP001371224">
    <property type="component" value="Unassembled WGS sequence"/>
</dbReference>
<evidence type="ECO:0000256" key="5">
    <source>
        <dbReference type="ARBA" id="ARBA00022741"/>
    </source>
</evidence>
<dbReference type="PROSITE" id="PS50846">
    <property type="entry name" value="HMA_2"/>
    <property type="match status" value="1"/>
</dbReference>
<dbReference type="Gene3D" id="3.40.50.1000">
    <property type="entry name" value="HAD superfamily/HAD-like"/>
    <property type="match status" value="1"/>
</dbReference>
<dbReference type="InterPro" id="IPR023214">
    <property type="entry name" value="HAD_sf"/>
</dbReference>
<keyword evidence="4 10" id="KW-0479">Metal-binding</keyword>
<dbReference type="InterPro" id="IPR008250">
    <property type="entry name" value="ATPase_P-typ_transduc_dom_A_sf"/>
</dbReference>
<keyword evidence="6 10" id="KW-0067">ATP-binding</keyword>
<proteinExistence type="inferred from homology"/>
<dbReference type="InterPro" id="IPR027256">
    <property type="entry name" value="P-typ_ATPase_IB"/>
</dbReference>
<feature type="transmembrane region" description="Helical" evidence="10">
    <location>
        <begin position="101"/>
        <end position="122"/>
    </location>
</feature>
<evidence type="ECO:0000256" key="4">
    <source>
        <dbReference type="ARBA" id="ARBA00022723"/>
    </source>
</evidence>
<evidence type="ECO:0000256" key="7">
    <source>
        <dbReference type="ARBA" id="ARBA00022967"/>
    </source>
</evidence>
<dbReference type="CDD" id="cd00371">
    <property type="entry name" value="HMA"/>
    <property type="match status" value="1"/>
</dbReference>
<dbReference type="InterPro" id="IPR044492">
    <property type="entry name" value="P_typ_ATPase_HD_dom"/>
</dbReference>